<dbReference type="SUPFAM" id="SSF47384">
    <property type="entry name" value="Homodimeric domain of signal transducing histidine kinase"/>
    <property type="match status" value="1"/>
</dbReference>
<reference evidence="6 7" key="2">
    <citation type="journal article" date="2015" name="PLoS ONE">
        <title>Whole-Genome Optical Mapping and Finished Genome Sequence of Sphingobacterium deserti sp. nov., a New Species Isolated from the Western Desert of China.</title>
        <authorList>
            <person name="Teng C."/>
            <person name="Zhou Z."/>
            <person name="Molnar I."/>
            <person name="Li X."/>
            <person name="Tang R."/>
            <person name="Chen M."/>
            <person name="Wang L."/>
            <person name="Su S."/>
            <person name="Zhang W."/>
            <person name="Lin M."/>
        </authorList>
    </citation>
    <scope>NUCLEOTIDE SEQUENCE [LARGE SCALE GENOMIC DNA]</scope>
    <source>
        <strain evidence="7">ACCC05744</strain>
    </source>
</reference>
<dbReference type="InterPro" id="IPR013783">
    <property type="entry name" value="Ig-like_fold"/>
</dbReference>
<dbReference type="InterPro" id="IPR003661">
    <property type="entry name" value="HisK_dim/P_dom"/>
</dbReference>
<dbReference type="Proteomes" id="UP000031802">
    <property type="component" value="Unassembled WGS sequence"/>
</dbReference>
<dbReference type="InterPro" id="IPR011047">
    <property type="entry name" value="Quinoprotein_ADH-like_sf"/>
</dbReference>
<dbReference type="FunFam" id="2.130.10.10:FF:000891">
    <property type="entry name" value="Two-component system sensor histidine kinase/response regulator, hybrid (One-component system)"/>
    <property type="match status" value="1"/>
</dbReference>
<dbReference type="SMART" id="SM00388">
    <property type="entry name" value="HisKA"/>
    <property type="match status" value="1"/>
</dbReference>
<protein>
    <recommendedName>
        <fullName evidence="2">histidine kinase</fullName>
        <ecNumber evidence="2">2.7.13.3</ecNumber>
    </recommendedName>
</protein>
<dbReference type="PATRIC" id="fig|1229276.3.peg.1188"/>
<dbReference type="STRING" id="1229276.DI53_1147"/>
<dbReference type="GO" id="GO:0000155">
    <property type="term" value="F:phosphorelay sensor kinase activity"/>
    <property type="evidence" value="ECO:0007669"/>
    <property type="project" value="InterPro"/>
</dbReference>
<keyword evidence="3" id="KW-0597">Phosphoprotein</keyword>
<evidence type="ECO:0000256" key="1">
    <source>
        <dbReference type="ARBA" id="ARBA00000085"/>
    </source>
</evidence>
<dbReference type="Gene3D" id="3.30.565.10">
    <property type="entry name" value="Histidine kinase-like ATPase, C-terminal domain"/>
    <property type="match status" value="1"/>
</dbReference>
<feature type="domain" description="Histidine kinase" evidence="5">
    <location>
        <begin position="821"/>
        <end position="1035"/>
    </location>
</feature>
<keyword evidence="4" id="KW-1133">Transmembrane helix</keyword>
<dbReference type="InterPro" id="IPR011123">
    <property type="entry name" value="Y_Y_Y"/>
</dbReference>
<dbReference type="InterPro" id="IPR003594">
    <property type="entry name" value="HATPase_dom"/>
</dbReference>
<accession>A0A0B8TAG0</accession>
<dbReference type="eggNOG" id="COG2205">
    <property type="taxonomic scope" value="Bacteria"/>
</dbReference>
<name>A0A0B8TAG0_9SPHI</name>
<dbReference type="Pfam" id="PF07495">
    <property type="entry name" value="Y_Y_Y"/>
    <property type="match status" value="1"/>
</dbReference>
<organism evidence="6 7">
    <name type="scientific">Sphingobacterium deserti</name>
    <dbReference type="NCBI Taxonomy" id="1229276"/>
    <lineage>
        <taxon>Bacteria</taxon>
        <taxon>Pseudomonadati</taxon>
        <taxon>Bacteroidota</taxon>
        <taxon>Sphingobacteriia</taxon>
        <taxon>Sphingobacteriales</taxon>
        <taxon>Sphingobacteriaceae</taxon>
        <taxon>Sphingobacterium</taxon>
    </lineage>
</organism>
<evidence type="ECO:0000256" key="4">
    <source>
        <dbReference type="SAM" id="Phobius"/>
    </source>
</evidence>
<feature type="transmembrane region" description="Helical" evidence="4">
    <location>
        <begin position="763"/>
        <end position="785"/>
    </location>
</feature>
<dbReference type="EMBL" id="JJMU01000020">
    <property type="protein sequence ID" value="KGE15085.1"/>
    <property type="molecule type" value="Genomic_DNA"/>
</dbReference>
<evidence type="ECO:0000256" key="2">
    <source>
        <dbReference type="ARBA" id="ARBA00012438"/>
    </source>
</evidence>
<dbReference type="SMART" id="SM00387">
    <property type="entry name" value="HATPase_c"/>
    <property type="match status" value="1"/>
</dbReference>
<proteinExistence type="predicted"/>
<dbReference type="Pfam" id="PF02518">
    <property type="entry name" value="HATPase_c"/>
    <property type="match status" value="1"/>
</dbReference>
<reference evidence="7" key="1">
    <citation type="submission" date="2014-04" db="EMBL/GenBank/DDBJ databases">
        <title>Whole-Genome optical mapping and complete genome sequence of Sphingobacterium deserti sp. nov., a new spaces isolated from desert in the west of China.</title>
        <authorList>
            <person name="Teng C."/>
            <person name="Zhou Z."/>
            <person name="Li X."/>
            <person name="Chen M."/>
            <person name="Lin M."/>
            <person name="Wang L."/>
            <person name="Su S."/>
            <person name="Zhang C."/>
            <person name="Zhang W."/>
        </authorList>
    </citation>
    <scope>NUCLEOTIDE SEQUENCE [LARGE SCALE GENOMIC DNA]</scope>
    <source>
        <strain evidence="7">ACCC05744</strain>
    </source>
</reference>
<dbReference type="InterPro" id="IPR005467">
    <property type="entry name" value="His_kinase_dom"/>
</dbReference>
<dbReference type="PANTHER" id="PTHR43547">
    <property type="entry name" value="TWO-COMPONENT HISTIDINE KINASE"/>
    <property type="match status" value="1"/>
</dbReference>
<dbReference type="Gene3D" id="2.130.10.10">
    <property type="entry name" value="YVTN repeat-like/Quinoprotein amine dehydrogenase"/>
    <property type="match status" value="2"/>
</dbReference>
<dbReference type="InterPro" id="IPR015943">
    <property type="entry name" value="WD40/YVTN_repeat-like_dom_sf"/>
</dbReference>
<comment type="caution">
    <text evidence="6">The sequence shown here is derived from an EMBL/GenBank/DDBJ whole genome shotgun (WGS) entry which is preliminary data.</text>
</comment>
<dbReference type="CDD" id="cd00075">
    <property type="entry name" value="HATPase"/>
    <property type="match status" value="1"/>
</dbReference>
<dbReference type="eggNOG" id="COG3292">
    <property type="taxonomic scope" value="Bacteria"/>
</dbReference>
<keyword evidence="4" id="KW-0812">Transmembrane</keyword>
<dbReference type="RefSeq" id="WP_037496483.1">
    <property type="nucleotide sequence ID" value="NZ_JJMU01000020.1"/>
</dbReference>
<dbReference type="InterPro" id="IPR011110">
    <property type="entry name" value="Reg_prop"/>
</dbReference>
<keyword evidence="4" id="KW-0472">Membrane</keyword>
<dbReference type="AlphaFoldDB" id="A0A0B8TAG0"/>
<dbReference type="EC" id="2.7.13.3" evidence="2"/>
<dbReference type="Gene3D" id="1.10.287.130">
    <property type="match status" value="1"/>
</dbReference>
<dbReference type="InterPro" id="IPR036097">
    <property type="entry name" value="HisK_dim/P_sf"/>
</dbReference>
<dbReference type="Gene3D" id="2.60.40.10">
    <property type="entry name" value="Immunoglobulins"/>
    <property type="match status" value="1"/>
</dbReference>
<evidence type="ECO:0000259" key="5">
    <source>
        <dbReference type="PROSITE" id="PS50109"/>
    </source>
</evidence>
<evidence type="ECO:0000256" key="3">
    <source>
        <dbReference type="ARBA" id="ARBA00022553"/>
    </source>
</evidence>
<sequence>MPKALFLSICLLLTISVGLPQSYYFNHLGVDEGISNNAILCSVQDKNGFLWFGTKDGLNRFDGYTFKQFYSDTDSNNGLGSNFIHSLLVDKSNNIWVGTDQGIFIYNPYLETFSVFTAESNGEILQLEEDAIGHIWFISNNQLFSFNPINGQLKQHTYIREEVVSAFAIDGHGEVWIGSSQSIRNLKTNNVFELPKTPDAAQWIQKIYFDDQQQCWIATSKQGMYRFNPLQGKIYHEVPPLDGAPLFVRDIQQTDRASFWIATESGVIVYNKHTKKRTLLKHQSDNPWSLSDNAVYSICKDQQNGLWIGTFFGGLNYHHSAHNSFQKIFPRLSSSSIQGHAVREITQDRMGKIWIGTEDNGLYSWDQQKSVFRSFTPKNGLSHSNVHGLALAGDSLLVGTFDSGLDVIDVRTGKLLKHFNTRNSPGLSNNFIYQIYRTKKGRILLATARGLCEFLPGNDQFIAVKEAPSHIFYTSIFEDNAENIWLATWRDGLYHIDYKNGRTKVFLHNKDDATSLNSNRVNRIFQDSFNQIWIATENGLALWTKDGRFLRRFTTADGLPSNLILALQEDQQHNLWISTTRGLVRMHLPDFRLHIYDKESGLLDLQFNYNSTFKDRVGALYFGSSSGLIQFHPDSIHHGNVAEKYSPLFITRIQSLQQEIGVGNSRPRVDRSVSYLQHLDLDHDESTISIDFAAFNFVSAHSISYVYMLEGFDRAWTLLRNTRTAHFTKIPPGDYVFKVKAVDANGQQVSVLKSLSIHISPPIWASTFALLLYAILAAGIIYLIVRSYDTKIKEKNRRRLEIIKSHRERALFKTKMDFFARIAHEVKTPLTLIKAPLERIMLNEGLDTKTTKLLHTMQQNTEKLVNLTNQLLDFRKIESSAHNLQLERHSINQLISERLQEFQPVFTQHSLVLTYRCEVNIEALVDIEIMVKIMDNLLTNAVKYADERVIAELTITEEGKHFYFTVKNDGRLLSTAEIETIFKPFHRSTEHYQIEGSGLGLALAYSFAELHGGKLFYLENSENLNIFVLKIPIKGTYD</sequence>
<dbReference type="InterPro" id="IPR036890">
    <property type="entry name" value="HATPase_C_sf"/>
</dbReference>
<dbReference type="OrthoDB" id="9809670at2"/>
<dbReference type="PANTHER" id="PTHR43547:SF2">
    <property type="entry name" value="HYBRID SIGNAL TRANSDUCTION HISTIDINE KINASE C"/>
    <property type="match status" value="1"/>
</dbReference>
<keyword evidence="7" id="KW-1185">Reference proteome</keyword>
<evidence type="ECO:0000313" key="6">
    <source>
        <dbReference type="EMBL" id="KGE15085.1"/>
    </source>
</evidence>
<dbReference type="Pfam" id="PF00512">
    <property type="entry name" value="HisKA"/>
    <property type="match status" value="1"/>
</dbReference>
<dbReference type="PROSITE" id="PS50109">
    <property type="entry name" value="HIS_KIN"/>
    <property type="match status" value="1"/>
</dbReference>
<gene>
    <name evidence="6" type="ORF">DI53_1147</name>
</gene>
<dbReference type="Pfam" id="PF07494">
    <property type="entry name" value="Reg_prop"/>
    <property type="match status" value="5"/>
</dbReference>
<dbReference type="SUPFAM" id="SSF50998">
    <property type="entry name" value="Quinoprotein alcohol dehydrogenase-like"/>
    <property type="match status" value="1"/>
</dbReference>
<dbReference type="SUPFAM" id="SSF63829">
    <property type="entry name" value="Calcium-dependent phosphotriesterase"/>
    <property type="match status" value="1"/>
</dbReference>
<dbReference type="SUPFAM" id="SSF55874">
    <property type="entry name" value="ATPase domain of HSP90 chaperone/DNA topoisomerase II/histidine kinase"/>
    <property type="match status" value="1"/>
</dbReference>
<evidence type="ECO:0000313" key="7">
    <source>
        <dbReference type="Proteomes" id="UP000031802"/>
    </source>
</evidence>
<dbReference type="CDD" id="cd00082">
    <property type="entry name" value="HisKA"/>
    <property type="match status" value="1"/>
</dbReference>
<dbReference type="FunFam" id="1.10.287.130:FF:000045">
    <property type="entry name" value="Two-component system sensor histidine kinase/response regulator"/>
    <property type="match status" value="1"/>
</dbReference>
<comment type="catalytic activity">
    <reaction evidence="1">
        <text>ATP + protein L-histidine = ADP + protein N-phospho-L-histidine.</text>
        <dbReference type="EC" id="2.7.13.3"/>
    </reaction>
</comment>